<organism evidence="1 2">
    <name type="scientific">Podospora aff. communis PSN243</name>
    <dbReference type="NCBI Taxonomy" id="3040156"/>
    <lineage>
        <taxon>Eukaryota</taxon>
        <taxon>Fungi</taxon>
        <taxon>Dikarya</taxon>
        <taxon>Ascomycota</taxon>
        <taxon>Pezizomycotina</taxon>
        <taxon>Sordariomycetes</taxon>
        <taxon>Sordariomycetidae</taxon>
        <taxon>Sordariales</taxon>
        <taxon>Podosporaceae</taxon>
        <taxon>Podospora</taxon>
    </lineage>
</organism>
<evidence type="ECO:0000313" key="2">
    <source>
        <dbReference type="Proteomes" id="UP001321760"/>
    </source>
</evidence>
<evidence type="ECO:0000313" key="1">
    <source>
        <dbReference type="EMBL" id="KAK4445370.1"/>
    </source>
</evidence>
<sequence length="167" mass="18723">MSLLSEEAMQDSWQQFKNVYAVKHRRIKVEWVNMDPKSGKVTVLEEPENGKYMIRADLKDFMHGKTSAQASTPPKTIAITGFMLGADGEPIQAIRVKQKHWTWHDKRFLIAKYPDLDLEVKKGTKVTLGACIEIQRFDWADGAGSVSTTLMGGESAVYNPPADATPR</sequence>
<comment type="caution">
    <text evidence="1">The sequence shown here is derived from an EMBL/GenBank/DDBJ whole genome shotgun (WGS) entry which is preliminary data.</text>
</comment>
<proteinExistence type="predicted"/>
<protein>
    <submittedName>
        <fullName evidence="1">Uncharacterized protein</fullName>
    </submittedName>
</protein>
<dbReference type="AlphaFoldDB" id="A0AAV9GDA6"/>
<gene>
    <name evidence="1" type="ORF">QBC34DRAFT_429144</name>
</gene>
<reference evidence="1" key="2">
    <citation type="submission" date="2023-05" db="EMBL/GenBank/DDBJ databases">
        <authorList>
            <consortium name="Lawrence Berkeley National Laboratory"/>
            <person name="Steindorff A."/>
            <person name="Hensen N."/>
            <person name="Bonometti L."/>
            <person name="Westerberg I."/>
            <person name="Brannstrom I.O."/>
            <person name="Guillou S."/>
            <person name="Cros-Aarteil S."/>
            <person name="Calhoun S."/>
            <person name="Haridas S."/>
            <person name="Kuo A."/>
            <person name="Mondo S."/>
            <person name="Pangilinan J."/>
            <person name="Riley R."/>
            <person name="Labutti K."/>
            <person name="Andreopoulos B."/>
            <person name="Lipzen A."/>
            <person name="Chen C."/>
            <person name="Yanf M."/>
            <person name="Daum C."/>
            <person name="Ng V."/>
            <person name="Clum A."/>
            <person name="Ohm R."/>
            <person name="Martin F."/>
            <person name="Silar P."/>
            <person name="Natvig D."/>
            <person name="Lalanne C."/>
            <person name="Gautier V."/>
            <person name="Ament-Velasquez S.L."/>
            <person name="Kruys A."/>
            <person name="Hutchinson M.I."/>
            <person name="Powell A.J."/>
            <person name="Barry K."/>
            <person name="Miller A.N."/>
            <person name="Grigoriev I.V."/>
            <person name="Debuchy R."/>
            <person name="Gladieux P."/>
            <person name="Thoren M.H."/>
            <person name="Johannesson H."/>
        </authorList>
    </citation>
    <scope>NUCLEOTIDE SEQUENCE</scope>
    <source>
        <strain evidence="1">PSN243</strain>
    </source>
</reference>
<reference evidence="1" key="1">
    <citation type="journal article" date="2023" name="Mol. Phylogenet. Evol.">
        <title>Genome-scale phylogeny and comparative genomics of the fungal order Sordariales.</title>
        <authorList>
            <person name="Hensen N."/>
            <person name="Bonometti L."/>
            <person name="Westerberg I."/>
            <person name="Brannstrom I.O."/>
            <person name="Guillou S."/>
            <person name="Cros-Aarteil S."/>
            <person name="Calhoun S."/>
            <person name="Haridas S."/>
            <person name="Kuo A."/>
            <person name="Mondo S."/>
            <person name="Pangilinan J."/>
            <person name="Riley R."/>
            <person name="LaButti K."/>
            <person name="Andreopoulos B."/>
            <person name="Lipzen A."/>
            <person name="Chen C."/>
            <person name="Yan M."/>
            <person name="Daum C."/>
            <person name="Ng V."/>
            <person name="Clum A."/>
            <person name="Steindorff A."/>
            <person name="Ohm R.A."/>
            <person name="Martin F."/>
            <person name="Silar P."/>
            <person name="Natvig D.O."/>
            <person name="Lalanne C."/>
            <person name="Gautier V."/>
            <person name="Ament-Velasquez S.L."/>
            <person name="Kruys A."/>
            <person name="Hutchinson M.I."/>
            <person name="Powell A.J."/>
            <person name="Barry K."/>
            <person name="Miller A.N."/>
            <person name="Grigoriev I.V."/>
            <person name="Debuchy R."/>
            <person name="Gladieux P."/>
            <person name="Hiltunen Thoren M."/>
            <person name="Johannesson H."/>
        </authorList>
    </citation>
    <scope>NUCLEOTIDE SEQUENCE</scope>
    <source>
        <strain evidence="1">PSN243</strain>
    </source>
</reference>
<dbReference type="Proteomes" id="UP001321760">
    <property type="component" value="Unassembled WGS sequence"/>
</dbReference>
<accession>A0AAV9GDA6</accession>
<name>A0AAV9GDA6_9PEZI</name>
<dbReference type="EMBL" id="MU865966">
    <property type="protein sequence ID" value="KAK4445370.1"/>
    <property type="molecule type" value="Genomic_DNA"/>
</dbReference>
<keyword evidence="2" id="KW-1185">Reference proteome</keyword>